<evidence type="ECO:0000313" key="5">
    <source>
        <dbReference type="EMBL" id="CAG7834107.1"/>
    </source>
</evidence>
<feature type="domain" description="HotDog ACOT-type" evidence="4">
    <location>
        <begin position="333"/>
        <end position="448"/>
    </location>
</feature>
<dbReference type="InterPro" id="IPR033120">
    <property type="entry name" value="HOTDOG_ACOT"/>
</dbReference>
<dbReference type="AlphaFoldDB" id="A0A8J2LE60"/>
<accession>A0A8J2LE60</accession>
<dbReference type="GO" id="GO:0005739">
    <property type="term" value="C:mitochondrion"/>
    <property type="evidence" value="ECO:0007669"/>
    <property type="project" value="TreeGrafter"/>
</dbReference>
<keyword evidence="3" id="KW-0809">Transit peptide</keyword>
<organism evidence="5 6">
    <name type="scientific">Allacma fusca</name>
    <dbReference type="NCBI Taxonomy" id="39272"/>
    <lineage>
        <taxon>Eukaryota</taxon>
        <taxon>Metazoa</taxon>
        <taxon>Ecdysozoa</taxon>
        <taxon>Arthropoda</taxon>
        <taxon>Hexapoda</taxon>
        <taxon>Collembola</taxon>
        <taxon>Symphypleona</taxon>
        <taxon>Sminthuridae</taxon>
        <taxon>Allacma</taxon>
    </lineage>
</organism>
<keyword evidence="6" id="KW-1185">Reference proteome</keyword>
<evidence type="ECO:0000256" key="2">
    <source>
        <dbReference type="ARBA" id="ARBA00022801"/>
    </source>
</evidence>
<evidence type="ECO:0000256" key="3">
    <source>
        <dbReference type="ARBA" id="ARBA00022946"/>
    </source>
</evidence>
<dbReference type="GO" id="GO:0047617">
    <property type="term" value="F:fatty acyl-CoA hydrolase activity"/>
    <property type="evidence" value="ECO:0007669"/>
    <property type="project" value="TreeGrafter"/>
</dbReference>
<comment type="caution">
    <text evidence="5">The sequence shown here is derived from an EMBL/GenBank/DDBJ whole genome shotgun (WGS) entry which is preliminary data.</text>
</comment>
<evidence type="ECO:0000313" key="6">
    <source>
        <dbReference type="Proteomes" id="UP000708208"/>
    </source>
</evidence>
<reference evidence="5" key="1">
    <citation type="submission" date="2021-06" db="EMBL/GenBank/DDBJ databases">
        <authorList>
            <person name="Hodson N. C."/>
            <person name="Mongue J. A."/>
            <person name="Jaron S. K."/>
        </authorList>
    </citation>
    <scope>NUCLEOTIDE SEQUENCE</scope>
</reference>
<sequence>MRRKQMLSAIFSSKLKLVFFTGRNKLSINSSCSLLNIQCHKHPDVRTYAVHILSNKPIITTLPEENQTRHSFHTSSKLRGIYIKSDDNTPTVAYSDISYCKALEIRGGYNPTAYENLVKDRMKDIEKFPKDRLKLPDRRMKDSFAAGTLTPGKDEMRDSHYVDKLSPYSHMLGLVDIFASYVSSLHLDIPSFDGQPVPYAFVALMLDHLRFNANFEPGKPIRLSAHVSKTGRSSVEIDGEIDQLNSIGQYRTIATCAILTAARMPDMKSPAIVNQIIPGNDAEQSYLDTIKHRSLLREMFLKDVAGSLVPRVEHVEVLNQLKSANKSKSVSIESTKNVRVFETKAQNRNTYYTTFGGFVLATAEATAFEAATTFSESDDVWLYHVGHARFLSPIPIGNHLKCEAVVVAEVRNPHLLHVAVTGESIHPGTNTKEIAVAVHFVYKIDKDLKVPFILPRDDYEIRLKINGLRFLRFLHEPDLMYPNPYQM</sequence>
<dbReference type="GO" id="GO:0006637">
    <property type="term" value="P:acyl-CoA metabolic process"/>
    <property type="evidence" value="ECO:0007669"/>
    <property type="project" value="TreeGrafter"/>
</dbReference>
<dbReference type="Proteomes" id="UP000708208">
    <property type="component" value="Unassembled WGS sequence"/>
</dbReference>
<dbReference type="EMBL" id="CAJVCH010570112">
    <property type="protein sequence ID" value="CAG7834107.1"/>
    <property type="molecule type" value="Genomic_DNA"/>
</dbReference>
<dbReference type="PANTHER" id="PTHR12655">
    <property type="entry name" value="ACYL-COA THIOESTERASE"/>
    <property type="match status" value="1"/>
</dbReference>
<evidence type="ECO:0000259" key="4">
    <source>
        <dbReference type="PROSITE" id="PS51770"/>
    </source>
</evidence>
<proteinExistence type="inferred from homology"/>
<dbReference type="PROSITE" id="PS51770">
    <property type="entry name" value="HOTDOG_ACOT"/>
    <property type="match status" value="1"/>
</dbReference>
<protein>
    <recommendedName>
        <fullName evidence="4">HotDog ACOT-type domain-containing protein</fullName>
    </recommendedName>
</protein>
<dbReference type="PANTHER" id="PTHR12655:SF0">
    <property type="entry name" value="ACYL-COENZYME A THIOESTERASE 9, MITOCHONDRIAL"/>
    <property type="match status" value="1"/>
</dbReference>
<keyword evidence="2" id="KW-0378">Hydrolase</keyword>
<gene>
    <name evidence="5" type="ORF">AFUS01_LOCUS43644</name>
</gene>
<name>A0A8J2LE60_9HEXA</name>
<evidence type="ECO:0000256" key="1">
    <source>
        <dbReference type="ARBA" id="ARBA00010458"/>
    </source>
</evidence>
<dbReference type="OrthoDB" id="331699at2759"/>
<comment type="similarity">
    <text evidence="1">Belongs to the acyl coenzyme A hydrolase family.</text>
</comment>